<dbReference type="OrthoDB" id="408954at2759"/>
<dbReference type="EMBL" id="KB445571">
    <property type="protein sequence ID" value="EMD94755.1"/>
    <property type="molecule type" value="Genomic_DNA"/>
</dbReference>
<keyword evidence="2" id="KW-0812">Transmembrane</keyword>
<feature type="compositionally biased region" description="Polar residues" evidence="1">
    <location>
        <begin position="379"/>
        <end position="400"/>
    </location>
</feature>
<feature type="region of interest" description="Disordered" evidence="1">
    <location>
        <begin position="332"/>
        <end position="414"/>
    </location>
</feature>
<keyword evidence="2" id="KW-0472">Membrane</keyword>
<feature type="compositionally biased region" description="Basic and acidic residues" evidence="1">
    <location>
        <begin position="332"/>
        <end position="343"/>
    </location>
</feature>
<evidence type="ECO:0000313" key="4">
    <source>
        <dbReference type="Proteomes" id="UP000016936"/>
    </source>
</evidence>
<name>M2TB11_COCH5</name>
<evidence type="ECO:0000313" key="3">
    <source>
        <dbReference type="EMBL" id="EMD94755.1"/>
    </source>
</evidence>
<evidence type="ECO:0000256" key="2">
    <source>
        <dbReference type="SAM" id="Phobius"/>
    </source>
</evidence>
<feature type="compositionally biased region" description="Low complexity" evidence="1">
    <location>
        <begin position="344"/>
        <end position="357"/>
    </location>
</feature>
<accession>M2TB11</accession>
<reference evidence="4" key="2">
    <citation type="journal article" date="2013" name="PLoS Genet.">
        <title>Comparative genome structure, secondary metabolite, and effector coding capacity across Cochliobolus pathogens.</title>
        <authorList>
            <person name="Condon B.J."/>
            <person name="Leng Y."/>
            <person name="Wu D."/>
            <person name="Bushley K.E."/>
            <person name="Ohm R.A."/>
            <person name="Otillar R."/>
            <person name="Martin J."/>
            <person name="Schackwitz W."/>
            <person name="Grimwood J."/>
            <person name="MohdZainudin N."/>
            <person name="Xue C."/>
            <person name="Wang R."/>
            <person name="Manning V.A."/>
            <person name="Dhillon B."/>
            <person name="Tu Z.J."/>
            <person name="Steffenson B.J."/>
            <person name="Salamov A."/>
            <person name="Sun H."/>
            <person name="Lowry S."/>
            <person name="LaButti K."/>
            <person name="Han J."/>
            <person name="Copeland A."/>
            <person name="Lindquist E."/>
            <person name="Barry K."/>
            <person name="Schmutz J."/>
            <person name="Baker S.E."/>
            <person name="Ciuffetti L.M."/>
            <person name="Grigoriev I.V."/>
            <person name="Zhong S."/>
            <person name="Turgeon B.G."/>
        </authorList>
    </citation>
    <scope>NUCLEOTIDE SEQUENCE [LARGE SCALE GENOMIC DNA]</scope>
    <source>
        <strain evidence="4">C5 / ATCC 48332 / race O</strain>
    </source>
</reference>
<dbReference type="PANTHER" id="PTHR11863">
    <property type="entry name" value="STEROL DESATURASE"/>
    <property type="match status" value="1"/>
</dbReference>
<reference evidence="3 4" key="1">
    <citation type="journal article" date="2012" name="PLoS Pathog.">
        <title>Diverse lifestyles and strategies of plant pathogenesis encoded in the genomes of eighteen Dothideomycetes fungi.</title>
        <authorList>
            <person name="Ohm R.A."/>
            <person name="Feau N."/>
            <person name="Henrissat B."/>
            <person name="Schoch C.L."/>
            <person name="Horwitz B.A."/>
            <person name="Barry K.W."/>
            <person name="Condon B.J."/>
            <person name="Copeland A.C."/>
            <person name="Dhillon B."/>
            <person name="Glaser F."/>
            <person name="Hesse C.N."/>
            <person name="Kosti I."/>
            <person name="LaButti K."/>
            <person name="Lindquist E.A."/>
            <person name="Lucas S."/>
            <person name="Salamov A.A."/>
            <person name="Bradshaw R.E."/>
            <person name="Ciuffetti L."/>
            <person name="Hamelin R.C."/>
            <person name="Kema G.H.J."/>
            <person name="Lawrence C."/>
            <person name="Scott J.A."/>
            <person name="Spatafora J.W."/>
            <person name="Turgeon B.G."/>
            <person name="de Wit P.J.G.M."/>
            <person name="Zhong S."/>
            <person name="Goodwin S.B."/>
            <person name="Grigoriev I.V."/>
        </authorList>
    </citation>
    <scope>NUCLEOTIDE SEQUENCE [LARGE SCALE GENOMIC DNA]</scope>
    <source>
        <strain evidence="4">C5 / ATCC 48332 / race O</strain>
    </source>
</reference>
<dbReference type="HOGENOM" id="CLU_043293_0_0_1"/>
<keyword evidence="4" id="KW-1185">Reference proteome</keyword>
<dbReference type="Proteomes" id="UP000016936">
    <property type="component" value="Unassembled WGS sequence"/>
</dbReference>
<feature type="transmembrane region" description="Helical" evidence="2">
    <location>
        <begin position="194"/>
        <end position="214"/>
    </location>
</feature>
<dbReference type="AlphaFoldDB" id="M2TB11"/>
<feature type="transmembrane region" description="Helical" evidence="2">
    <location>
        <begin position="33"/>
        <end position="54"/>
    </location>
</feature>
<sequence length="414" mass="45840">MASANSTASYHLPPLPEYTLQPLQPLTSWASDAFIQAALPVVGYWFVSLIFHTIDVYDLFPQYRLHTPAEVLKRNHVSRYEVLRDVILQQVIQIIASFSLSIFDDAPTTGKADYDVAWYAQKIRLAQRAVPYVLSAVGVNPVALASKLASSHPLLSSVVAGGRYPALLQSAIVAGEQTLVPAFASWELAVASFAYWYAIPAFQFSAAIVIMDAWEYMLHRAMHLNKWLYGFALDTLGAGLSYLLTGLTMRQSMWFFTGSTIKTVLDHGGYAFPYDPIHWIFPNNAAYHDIHHQSWGIKTNFSQPFFVYLDRIGGTMYKGDVTAKYERARMTAQHKLDQEKENEATAVPATAAAVSSPSQEDSSLPQGASTPRISRKKATSISSSAGTNFKDLTNKVNQNLHGRRANVLGLESSH</sequence>
<feature type="transmembrane region" description="Helical" evidence="2">
    <location>
        <begin position="226"/>
        <end position="244"/>
    </location>
</feature>
<gene>
    <name evidence="3" type="ORF">COCHEDRAFT_1128513</name>
</gene>
<proteinExistence type="predicted"/>
<dbReference type="eggNOG" id="KOG0874">
    <property type="taxonomic scope" value="Eukaryota"/>
</dbReference>
<dbReference type="OMA" id="FFIFWDR"/>
<evidence type="ECO:0000256" key="1">
    <source>
        <dbReference type="SAM" id="MobiDB-lite"/>
    </source>
</evidence>
<organism evidence="3 4">
    <name type="scientific">Cochliobolus heterostrophus (strain C5 / ATCC 48332 / race O)</name>
    <name type="common">Southern corn leaf blight fungus</name>
    <name type="synonym">Bipolaris maydis</name>
    <dbReference type="NCBI Taxonomy" id="701091"/>
    <lineage>
        <taxon>Eukaryota</taxon>
        <taxon>Fungi</taxon>
        <taxon>Dikarya</taxon>
        <taxon>Ascomycota</taxon>
        <taxon>Pezizomycotina</taxon>
        <taxon>Dothideomycetes</taxon>
        <taxon>Pleosporomycetidae</taxon>
        <taxon>Pleosporales</taxon>
        <taxon>Pleosporineae</taxon>
        <taxon>Pleosporaceae</taxon>
        <taxon>Bipolaris</taxon>
    </lineage>
</organism>
<dbReference type="InterPro" id="IPR050307">
    <property type="entry name" value="Sterol_Desaturase_Related"/>
</dbReference>
<keyword evidence="2" id="KW-1133">Transmembrane helix</keyword>
<evidence type="ECO:0008006" key="5">
    <source>
        <dbReference type="Google" id="ProtNLM"/>
    </source>
</evidence>
<feature type="transmembrane region" description="Helical" evidence="2">
    <location>
        <begin position="129"/>
        <end position="149"/>
    </location>
</feature>
<feature type="compositionally biased region" description="Polar residues" evidence="1">
    <location>
        <begin position="358"/>
        <end position="372"/>
    </location>
</feature>
<protein>
    <recommendedName>
        <fullName evidence="5">Fatty acid hydroxylase domain-containing protein</fullName>
    </recommendedName>
</protein>
<dbReference type="STRING" id="701091.M2TB11"/>